<sequence length="150" mass="17119">MSPGLRSIWEKYYEEAHAVIFVIDAASPSRFEDAKSALVLVDNYIKTSLRFWPEVVMIPDMMKTCEKVLRHEDLQGAPLLILANKQDLPEAVSAEELARYLDLKKLDERVYMFEAVIGIRESAEWLVEVMERSKRTEMLRARAGAMGSGP</sequence>
<keyword evidence="9" id="KW-1185">Reference proteome</keyword>
<dbReference type="GO" id="GO:0005525">
    <property type="term" value="F:GTP binding"/>
    <property type="evidence" value="ECO:0007669"/>
    <property type="project" value="UniProtKB-KW"/>
</dbReference>
<evidence type="ECO:0000256" key="4">
    <source>
        <dbReference type="ARBA" id="ARBA00022892"/>
    </source>
</evidence>
<dbReference type="GO" id="GO:0003924">
    <property type="term" value="F:GTPase activity"/>
    <property type="evidence" value="ECO:0007669"/>
    <property type="project" value="InterPro"/>
</dbReference>
<keyword evidence="5" id="KW-0813">Transport</keyword>
<comment type="similarity">
    <text evidence="1">Belongs to the small GTPase superfamily. Arf family.</text>
</comment>
<evidence type="ECO:0008006" key="10">
    <source>
        <dbReference type="Google" id="ProtNLM"/>
    </source>
</evidence>
<keyword evidence="5" id="KW-0653">Protein transport</keyword>
<dbReference type="EMBL" id="CP144691">
    <property type="protein sequence ID" value="WVY93701.1"/>
    <property type="molecule type" value="Genomic_DNA"/>
</dbReference>
<dbReference type="Gene3D" id="3.40.50.300">
    <property type="entry name" value="P-loop containing nucleotide triphosphate hydrolases"/>
    <property type="match status" value="1"/>
</dbReference>
<dbReference type="PANTHER" id="PTHR45909">
    <property type="entry name" value="ADP-RIBOSYLATION FACTOR-RELATED PROTEIN 1"/>
    <property type="match status" value="1"/>
</dbReference>
<evidence type="ECO:0000313" key="9">
    <source>
        <dbReference type="Proteomes" id="UP001374535"/>
    </source>
</evidence>
<feature type="binding site" evidence="7">
    <location>
        <begin position="84"/>
        <end position="87"/>
    </location>
    <ligand>
        <name>GTP</name>
        <dbReference type="ChEBI" id="CHEBI:37565"/>
    </ligand>
</feature>
<keyword evidence="2" id="KW-0519">Myristate</keyword>
<organism evidence="8 9">
    <name type="scientific">Vigna mungo</name>
    <name type="common">Black gram</name>
    <name type="synonym">Phaseolus mungo</name>
    <dbReference type="NCBI Taxonomy" id="3915"/>
    <lineage>
        <taxon>Eukaryota</taxon>
        <taxon>Viridiplantae</taxon>
        <taxon>Streptophyta</taxon>
        <taxon>Embryophyta</taxon>
        <taxon>Tracheophyta</taxon>
        <taxon>Spermatophyta</taxon>
        <taxon>Magnoliopsida</taxon>
        <taxon>eudicotyledons</taxon>
        <taxon>Gunneridae</taxon>
        <taxon>Pentapetalae</taxon>
        <taxon>rosids</taxon>
        <taxon>fabids</taxon>
        <taxon>Fabales</taxon>
        <taxon>Fabaceae</taxon>
        <taxon>Papilionoideae</taxon>
        <taxon>50 kb inversion clade</taxon>
        <taxon>NPAAA clade</taxon>
        <taxon>indigoferoid/millettioid clade</taxon>
        <taxon>Phaseoleae</taxon>
        <taxon>Vigna</taxon>
    </lineage>
</organism>
<evidence type="ECO:0000256" key="5">
    <source>
        <dbReference type="ARBA" id="ARBA00022927"/>
    </source>
</evidence>
<dbReference type="InterPro" id="IPR006689">
    <property type="entry name" value="Small_GTPase_ARF/SAR"/>
</dbReference>
<evidence type="ECO:0000313" key="8">
    <source>
        <dbReference type="EMBL" id="WVY93701.1"/>
    </source>
</evidence>
<evidence type="ECO:0000256" key="7">
    <source>
        <dbReference type="PIRSR" id="PIRSR606689-1"/>
    </source>
</evidence>
<proteinExistence type="inferred from homology"/>
<keyword evidence="4" id="KW-0931">ER-Golgi transport</keyword>
<dbReference type="PANTHER" id="PTHR45909:SF1">
    <property type="entry name" value="ADP-RIBOSYLATION FACTOR-RELATED PROTEIN 1"/>
    <property type="match status" value="1"/>
</dbReference>
<evidence type="ECO:0000256" key="3">
    <source>
        <dbReference type="ARBA" id="ARBA00022741"/>
    </source>
</evidence>
<dbReference type="GO" id="GO:0043001">
    <property type="term" value="P:Golgi to plasma membrane protein transport"/>
    <property type="evidence" value="ECO:0007669"/>
    <property type="project" value="TreeGrafter"/>
</dbReference>
<dbReference type="GO" id="GO:0005794">
    <property type="term" value="C:Golgi apparatus"/>
    <property type="evidence" value="ECO:0007669"/>
    <property type="project" value="TreeGrafter"/>
</dbReference>
<evidence type="ECO:0000256" key="2">
    <source>
        <dbReference type="ARBA" id="ARBA00022707"/>
    </source>
</evidence>
<evidence type="ECO:0000256" key="6">
    <source>
        <dbReference type="ARBA" id="ARBA00023134"/>
    </source>
</evidence>
<dbReference type="InterPro" id="IPR024156">
    <property type="entry name" value="Small_GTPase_ARF"/>
</dbReference>
<dbReference type="Pfam" id="PF00025">
    <property type="entry name" value="Arf"/>
    <property type="match status" value="2"/>
</dbReference>
<dbReference type="InterPro" id="IPR027417">
    <property type="entry name" value="P-loop_NTPase"/>
</dbReference>
<accession>A0AAQ3RH06</accession>
<keyword evidence="6 7" id="KW-0342">GTP-binding</keyword>
<gene>
    <name evidence="8" type="ORF">V8G54_032789</name>
</gene>
<dbReference type="Proteomes" id="UP001374535">
    <property type="component" value="Chromosome 10"/>
</dbReference>
<dbReference type="GO" id="GO:0006886">
    <property type="term" value="P:intracellular protein transport"/>
    <property type="evidence" value="ECO:0007669"/>
    <property type="project" value="TreeGrafter"/>
</dbReference>
<evidence type="ECO:0000256" key="1">
    <source>
        <dbReference type="ARBA" id="ARBA00010290"/>
    </source>
</evidence>
<protein>
    <recommendedName>
        <fullName evidence="10">ADP-ribosylation factor-like protein 3</fullName>
    </recommendedName>
</protein>
<name>A0AAQ3RH06_VIGMU</name>
<dbReference type="SUPFAM" id="SSF52540">
    <property type="entry name" value="P-loop containing nucleoside triphosphate hydrolases"/>
    <property type="match status" value="1"/>
</dbReference>
<dbReference type="AlphaFoldDB" id="A0AAQ3RH06"/>
<reference evidence="8 9" key="1">
    <citation type="journal article" date="2023" name="Life. Sci Alliance">
        <title>Evolutionary insights into 3D genome organization and epigenetic landscape of Vigna mungo.</title>
        <authorList>
            <person name="Junaid A."/>
            <person name="Singh B."/>
            <person name="Bhatia S."/>
        </authorList>
    </citation>
    <scope>NUCLEOTIDE SEQUENCE [LARGE SCALE GENOMIC DNA]</scope>
    <source>
        <strain evidence="8">Urdbean</strain>
    </source>
</reference>
<dbReference type="GO" id="GO:0034067">
    <property type="term" value="P:protein localization to Golgi apparatus"/>
    <property type="evidence" value="ECO:0007669"/>
    <property type="project" value="TreeGrafter"/>
</dbReference>
<keyword evidence="2" id="KW-0449">Lipoprotein</keyword>
<keyword evidence="3 7" id="KW-0547">Nucleotide-binding</keyword>